<evidence type="ECO:0000256" key="1">
    <source>
        <dbReference type="ARBA" id="ARBA00023013"/>
    </source>
</evidence>
<dbReference type="Proteomes" id="UP000215914">
    <property type="component" value="Unassembled WGS sequence"/>
</dbReference>
<accession>A0A9K3IE88</accession>
<evidence type="ECO:0000313" key="4">
    <source>
        <dbReference type="EMBL" id="KAF5794549.1"/>
    </source>
</evidence>
<dbReference type="EMBL" id="MNCJ02000323">
    <property type="protein sequence ID" value="KAF5794549.1"/>
    <property type="molecule type" value="Genomic_DNA"/>
</dbReference>
<name>A0A9K3IE88_HELAN</name>
<dbReference type="GO" id="GO:0032875">
    <property type="term" value="P:regulation of DNA endoreduplication"/>
    <property type="evidence" value="ECO:0007669"/>
    <property type="project" value="InterPro"/>
</dbReference>
<organism evidence="4 5">
    <name type="scientific">Helianthus annuus</name>
    <name type="common">Common sunflower</name>
    <dbReference type="NCBI Taxonomy" id="4232"/>
    <lineage>
        <taxon>Eukaryota</taxon>
        <taxon>Viridiplantae</taxon>
        <taxon>Streptophyta</taxon>
        <taxon>Embryophyta</taxon>
        <taxon>Tracheophyta</taxon>
        <taxon>Spermatophyta</taxon>
        <taxon>Magnoliopsida</taxon>
        <taxon>eudicotyledons</taxon>
        <taxon>Gunneridae</taxon>
        <taxon>Pentapetalae</taxon>
        <taxon>asterids</taxon>
        <taxon>campanulids</taxon>
        <taxon>Asterales</taxon>
        <taxon>Asteraceae</taxon>
        <taxon>Asteroideae</taxon>
        <taxon>Heliantheae alliance</taxon>
        <taxon>Heliantheae</taxon>
        <taxon>Helianthus</taxon>
    </lineage>
</organism>
<evidence type="ECO:0000256" key="3">
    <source>
        <dbReference type="SAM" id="MobiDB-lite"/>
    </source>
</evidence>
<feature type="region of interest" description="Disordered" evidence="3">
    <location>
        <begin position="43"/>
        <end position="63"/>
    </location>
</feature>
<gene>
    <name evidence="4" type="ORF">HanXRQr2_Chr08g0329311</name>
</gene>
<dbReference type="AlphaFoldDB" id="A0A9K3IE88"/>
<evidence type="ECO:0000313" key="5">
    <source>
        <dbReference type="Proteomes" id="UP000215914"/>
    </source>
</evidence>
<keyword evidence="1" id="KW-0649">Protein kinase inhibitor</keyword>
<evidence type="ECO:0000256" key="2">
    <source>
        <dbReference type="ARBA" id="ARBA00023306"/>
    </source>
</evidence>
<reference evidence="4" key="1">
    <citation type="journal article" date="2017" name="Nature">
        <title>The sunflower genome provides insights into oil metabolism, flowering and Asterid evolution.</title>
        <authorList>
            <person name="Badouin H."/>
            <person name="Gouzy J."/>
            <person name="Grassa C.J."/>
            <person name="Murat F."/>
            <person name="Staton S.E."/>
            <person name="Cottret L."/>
            <person name="Lelandais-Briere C."/>
            <person name="Owens G.L."/>
            <person name="Carrere S."/>
            <person name="Mayjonade B."/>
            <person name="Legrand L."/>
            <person name="Gill N."/>
            <person name="Kane N.C."/>
            <person name="Bowers J.E."/>
            <person name="Hubner S."/>
            <person name="Bellec A."/>
            <person name="Berard A."/>
            <person name="Berges H."/>
            <person name="Blanchet N."/>
            <person name="Boniface M.C."/>
            <person name="Brunel D."/>
            <person name="Catrice O."/>
            <person name="Chaidir N."/>
            <person name="Claudel C."/>
            <person name="Donnadieu C."/>
            <person name="Faraut T."/>
            <person name="Fievet G."/>
            <person name="Helmstetter N."/>
            <person name="King M."/>
            <person name="Knapp S.J."/>
            <person name="Lai Z."/>
            <person name="Le Paslier M.C."/>
            <person name="Lippi Y."/>
            <person name="Lorenzon L."/>
            <person name="Mandel J.R."/>
            <person name="Marage G."/>
            <person name="Marchand G."/>
            <person name="Marquand E."/>
            <person name="Bret-Mestries E."/>
            <person name="Morien E."/>
            <person name="Nambeesan S."/>
            <person name="Nguyen T."/>
            <person name="Pegot-Espagnet P."/>
            <person name="Pouilly N."/>
            <person name="Raftis F."/>
            <person name="Sallet E."/>
            <person name="Schiex T."/>
            <person name="Thomas J."/>
            <person name="Vandecasteele C."/>
            <person name="Vares D."/>
            <person name="Vear F."/>
            <person name="Vautrin S."/>
            <person name="Crespi M."/>
            <person name="Mangin B."/>
            <person name="Burke J.M."/>
            <person name="Salse J."/>
            <person name="Munos S."/>
            <person name="Vincourt P."/>
            <person name="Rieseberg L.H."/>
            <person name="Langlade N.B."/>
        </authorList>
    </citation>
    <scope>NUCLEOTIDE SEQUENCE</scope>
    <source>
        <tissue evidence="4">Leaves</tissue>
    </source>
</reference>
<sequence length="103" mass="12061">MSADLQLPQQQHLRPIQSFTLNLPHMEPESCIIQSQECVTPTSPQHRIPPLLTCPPPPKKQRRTCKRRSREFQFFEAVAGDEIDAFFKSSFELINRKRRRCDV</sequence>
<protein>
    <submittedName>
        <fullName evidence="4">Cyclin-dependent protein kinase inhibitor SMR</fullName>
    </submittedName>
</protein>
<keyword evidence="5" id="KW-1185">Reference proteome</keyword>
<dbReference type="GO" id="GO:0004860">
    <property type="term" value="F:protein kinase inhibitor activity"/>
    <property type="evidence" value="ECO:0007669"/>
    <property type="project" value="UniProtKB-KW"/>
</dbReference>
<proteinExistence type="predicted"/>
<dbReference type="InterPro" id="IPR040389">
    <property type="entry name" value="SMR"/>
</dbReference>
<comment type="caution">
    <text evidence="4">The sequence shown here is derived from an EMBL/GenBank/DDBJ whole genome shotgun (WGS) entry which is preliminary data.</text>
</comment>
<dbReference type="PANTHER" id="PTHR33142:SF13">
    <property type="entry name" value="CYCLIN-DEPENDENT PROTEIN KINASE INHIBITOR SMR1"/>
    <property type="match status" value="1"/>
</dbReference>
<reference evidence="4" key="2">
    <citation type="submission" date="2020-06" db="EMBL/GenBank/DDBJ databases">
        <title>Helianthus annuus Genome sequencing and assembly Release 2.</title>
        <authorList>
            <person name="Gouzy J."/>
            <person name="Langlade N."/>
            <person name="Munos S."/>
        </authorList>
    </citation>
    <scope>NUCLEOTIDE SEQUENCE</scope>
    <source>
        <tissue evidence="4">Leaves</tissue>
    </source>
</reference>
<keyword evidence="2" id="KW-0131">Cell cycle</keyword>
<dbReference type="Gramene" id="mRNA:HanXRQr2_Chr08g0329311">
    <property type="protein sequence ID" value="CDS:HanXRQr2_Chr08g0329311.1"/>
    <property type="gene ID" value="HanXRQr2_Chr08g0329311"/>
</dbReference>
<dbReference type="PANTHER" id="PTHR33142">
    <property type="entry name" value="CYCLIN-DEPENDENT PROTEIN KINASE INHIBITOR SMR13"/>
    <property type="match status" value="1"/>
</dbReference>